<gene>
    <name evidence="7" type="ORF">DAPPUDRAFT_311743</name>
</gene>
<keyword evidence="5" id="KW-1133">Transmembrane helix</keyword>
<dbReference type="GO" id="GO:0097104">
    <property type="term" value="P:postsynaptic membrane assembly"/>
    <property type="evidence" value="ECO:0000318"/>
    <property type="project" value="GO_Central"/>
</dbReference>
<dbReference type="InterPro" id="IPR019819">
    <property type="entry name" value="Carboxylesterase_B_CS"/>
</dbReference>
<organism evidence="7 8">
    <name type="scientific">Daphnia pulex</name>
    <name type="common">Water flea</name>
    <dbReference type="NCBI Taxonomy" id="6669"/>
    <lineage>
        <taxon>Eukaryota</taxon>
        <taxon>Metazoa</taxon>
        <taxon>Ecdysozoa</taxon>
        <taxon>Arthropoda</taxon>
        <taxon>Crustacea</taxon>
        <taxon>Branchiopoda</taxon>
        <taxon>Diplostraca</taxon>
        <taxon>Cladocera</taxon>
        <taxon>Anomopoda</taxon>
        <taxon>Daphniidae</taxon>
        <taxon>Daphnia</taxon>
    </lineage>
</organism>
<evidence type="ECO:0000256" key="4">
    <source>
        <dbReference type="SAM" id="MobiDB-lite"/>
    </source>
</evidence>
<keyword evidence="2" id="KW-0732">Signal</keyword>
<dbReference type="KEGG" id="dpx:DAPPUDRAFT_311743"/>
<dbReference type="FunFam" id="3.40.50.1820:FF:001049">
    <property type="entry name" value="Uncharacterized protein"/>
    <property type="match status" value="1"/>
</dbReference>
<sequence>MPRARYYQLKRMQLLLANQSEDCLYLNVYAPSEGFAGGGSTSLASSPVMVLVHGESYSWGAGHLMDGAMLAGKSRMVVVTLNYRLGILGFLQTAASPTPGQVRGKSKSAIPTQGNYGLLDIVAAVLWLKDNIGVFGGDSSRITLSGHGTGAALVNLLMISPIAAGLFQRVVLMSGSALSPWALNHQAGKLKAEVARQMDCEPFAGSDGAASAEHMSLADIGDCLRKKPLESLMAVRLPAPPRFFASFAPFVDGAGIVAIDPLRAMQSASEDFARIPLVAGVTSIESYRYTGDADLRNGISEDKRDRSLRTLIRNFYQYHLNEIFYVLRNEYTDWDRPSALDDLSMRDSLSLALSDALVVAPLMHVVHLHAQRSTNPSGTFFYHFQGQMLASVIQQQVQDVDLSEYHRLGSVTGDELEALQLDATANGASWSSADGKQQQQQHAHLKTHYRGHQIAVWLQLIPSLHQTIGDGTGTHPSIHHTFDQHNTPADQFYEGTGDWTIVNPSVMASETGSSSSTVPSPGNNNNSTSVSVAGGESRLVLGFFWTNQATLSIILVLGNILLIVNLILFVTIYRRSRCGNCKRNGDDNDVDTENTIQRISDGQLEGRVARQSIESMTDLRQLVISHCHQHPRSHPDITSQALGQQHPPLPPQQQHQPLFANGVVSSDLTTSTRLPSPQPFLLRVPSPHHQFLLDESNKSATLPGSKRAGQNPPQSSAVYQQASAKSIQEINV</sequence>
<dbReference type="GO" id="GO:0007268">
    <property type="term" value="P:chemical synaptic transmission"/>
    <property type="evidence" value="ECO:0000318"/>
    <property type="project" value="GO_Central"/>
</dbReference>
<dbReference type="GO" id="GO:0007158">
    <property type="term" value="P:neuron cell-cell adhesion"/>
    <property type="evidence" value="ECO:0000318"/>
    <property type="project" value="GO_Central"/>
</dbReference>
<dbReference type="eggNOG" id="KOG1516">
    <property type="taxonomic scope" value="Eukaryota"/>
</dbReference>
<dbReference type="GO" id="GO:0045211">
    <property type="term" value="C:postsynaptic membrane"/>
    <property type="evidence" value="ECO:0000318"/>
    <property type="project" value="GO_Central"/>
</dbReference>
<feature type="region of interest" description="Disordered" evidence="4">
    <location>
        <begin position="699"/>
        <end position="732"/>
    </location>
</feature>
<dbReference type="InterPro" id="IPR051093">
    <property type="entry name" value="Neuroligin/BSAL"/>
</dbReference>
<dbReference type="SUPFAM" id="SSF53474">
    <property type="entry name" value="alpha/beta-Hydrolases"/>
    <property type="match status" value="1"/>
</dbReference>
<reference evidence="7 8" key="1">
    <citation type="journal article" date="2011" name="Science">
        <title>The ecoresponsive genome of Daphnia pulex.</title>
        <authorList>
            <person name="Colbourne J.K."/>
            <person name="Pfrender M.E."/>
            <person name="Gilbert D."/>
            <person name="Thomas W.K."/>
            <person name="Tucker A."/>
            <person name="Oakley T.H."/>
            <person name="Tokishita S."/>
            <person name="Aerts A."/>
            <person name="Arnold G.J."/>
            <person name="Basu M.K."/>
            <person name="Bauer D.J."/>
            <person name="Caceres C.E."/>
            <person name="Carmel L."/>
            <person name="Casola C."/>
            <person name="Choi J.H."/>
            <person name="Detter J.C."/>
            <person name="Dong Q."/>
            <person name="Dusheyko S."/>
            <person name="Eads B.D."/>
            <person name="Frohlich T."/>
            <person name="Geiler-Samerotte K.A."/>
            <person name="Gerlach D."/>
            <person name="Hatcher P."/>
            <person name="Jogdeo S."/>
            <person name="Krijgsveld J."/>
            <person name="Kriventseva E.V."/>
            <person name="Kultz D."/>
            <person name="Laforsch C."/>
            <person name="Lindquist E."/>
            <person name="Lopez J."/>
            <person name="Manak J.R."/>
            <person name="Muller J."/>
            <person name="Pangilinan J."/>
            <person name="Patwardhan R.P."/>
            <person name="Pitluck S."/>
            <person name="Pritham E.J."/>
            <person name="Rechtsteiner A."/>
            <person name="Rho M."/>
            <person name="Rogozin I.B."/>
            <person name="Sakarya O."/>
            <person name="Salamov A."/>
            <person name="Schaack S."/>
            <person name="Shapiro H."/>
            <person name="Shiga Y."/>
            <person name="Skalitzky C."/>
            <person name="Smith Z."/>
            <person name="Souvorov A."/>
            <person name="Sung W."/>
            <person name="Tang Z."/>
            <person name="Tsuchiya D."/>
            <person name="Tu H."/>
            <person name="Vos H."/>
            <person name="Wang M."/>
            <person name="Wolf Y.I."/>
            <person name="Yamagata H."/>
            <person name="Yamada T."/>
            <person name="Ye Y."/>
            <person name="Shaw J.R."/>
            <person name="Andrews J."/>
            <person name="Crease T.J."/>
            <person name="Tang H."/>
            <person name="Lucas S.M."/>
            <person name="Robertson H.M."/>
            <person name="Bork P."/>
            <person name="Koonin E.V."/>
            <person name="Zdobnov E.M."/>
            <person name="Grigoriev I.V."/>
            <person name="Lynch M."/>
            <person name="Boore J.L."/>
        </authorList>
    </citation>
    <scope>NUCLEOTIDE SEQUENCE [LARGE SCALE GENOMIC DNA]</scope>
</reference>
<dbReference type="PANTHER" id="PTHR43903">
    <property type="entry name" value="NEUROLIGIN"/>
    <property type="match status" value="1"/>
</dbReference>
<dbReference type="InterPro" id="IPR029058">
    <property type="entry name" value="AB_hydrolase_fold"/>
</dbReference>
<accession>E9FXS8</accession>
<dbReference type="GO" id="GO:0097105">
    <property type="term" value="P:presynaptic membrane assembly"/>
    <property type="evidence" value="ECO:0000318"/>
    <property type="project" value="GO_Central"/>
</dbReference>
<comment type="similarity">
    <text evidence="1">Belongs to the type-B carboxylesterase/lipase family.</text>
</comment>
<feature type="region of interest" description="Disordered" evidence="4">
    <location>
        <begin position="508"/>
        <end position="529"/>
    </location>
</feature>
<dbReference type="GO" id="GO:0045202">
    <property type="term" value="C:synapse"/>
    <property type="evidence" value="ECO:0000318"/>
    <property type="project" value="GO_Central"/>
</dbReference>
<dbReference type="GO" id="GO:0038023">
    <property type="term" value="F:signaling receptor activity"/>
    <property type="evidence" value="ECO:0000318"/>
    <property type="project" value="GO_Central"/>
</dbReference>
<evidence type="ECO:0000313" key="8">
    <source>
        <dbReference type="Proteomes" id="UP000000305"/>
    </source>
</evidence>
<proteinExistence type="inferred from homology"/>
<dbReference type="InterPro" id="IPR002018">
    <property type="entry name" value="CarbesteraseB"/>
</dbReference>
<keyword evidence="5" id="KW-0812">Transmembrane</keyword>
<dbReference type="Gene3D" id="3.40.50.1820">
    <property type="entry name" value="alpha/beta hydrolase"/>
    <property type="match status" value="1"/>
</dbReference>
<dbReference type="Proteomes" id="UP000000305">
    <property type="component" value="Unassembled WGS sequence"/>
</dbReference>
<feature type="compositionally biased region" description="Polar residues" evidence="4">
    <location>
        <begin position="711"/>
        <end position="732"/>
    </location>
</feature>
<dbReference type="GO" id="GO:0050804">
    <property type="term" value="P:modulation of chemical synaptic transmission"/>
    <property type="evidence" value="ECO:0000318"/>
    <property type="project" value="GO_Central"/>
</dbReference>
<keyword evidence="3" id="KW-0325">Glycoprotein</keyword>
<keyword evidence="5" id="KW-0472">Membrane</keyword>
<dbReference type="PhylomeDB" id="E9FXS8"/>
<evidence type="ECO:0000256" key="1">
    <source>
        <dbReference type="ARBA" id="ARBA00005964"/>
    </source>
</evidence>
<dbReference type="GO" id="GO:0048488">
    <property type="term" value="P:synaptic vesicle endocytosis"/>
    <property type="evidence" value="ECO:0000318"/>
    <property type="project" value="GO_Central"/>
</dbReference>
<feature type="region of interest" description="Disordered" evidence="4">
    <location>
        <begin position="627"/>
        <end position="656"/>
    </location>
</feature>
<dbReference type="AlphaFoldDB" id="E9FXS8"/>
<dbReference type="GO" id="GO:0098793">
    <property type="term" value="C:presynapse"/>
    <property type="evidence" value="ECO:0007669"/>
    <property type="project" value="GOC"/>
</dbReference>
<dbReference type="GO" id="GO:0042043">
    <property type="term" value="F:neurexin family protein binding"/>
    <property type="evidence" value="ECO:0000318"/>
    <property type="project" value="GO_Central"/>
</dbReference>
<dbReference type="HOGENOM" id="CLU_006586_5_0_1"/>
<dbReference type="EMBL" id="GL732526">
    <property type="protein sequence ID" value="EFX88150.1"/>
    <property type="molecule type" value="Genomic_DNA"/>
</dbReference>
<evidence type="ECO:0000256" key="5">
    <source>
        <dbReference type="SAM" id="Phobius"/>
    </source>
</evidence>
<feature type="transmembrane region" description="Helical" evidence="5">
    <location>
        <begin position="551"/>
        <end position="573"/>
    </location>
</feature>
<dbReference type="PROSITE" id="PS00941">
    <property type="entry name" value="CARBOXYLESTERASE_B_2"/>
    <property type="match status" value="1"/>
</dbReference>
<protein>
    <recommendedName>
        <fullName evidence="6">Carboxylesterase type B domain-containing protein</fullName>
    </recommendedName>
</protein>
<dbReference type="Pfam" id="PF00135">
    <property type="entry name" value="COesterase"/>
    <property type="match status" value="1"/>
</dbReference>
<evidence type="ECO:0000259" key="6">
    <source>
        <dbReference type="Pfam" id="PF00135"/>
    </source>
</evidence>
<evidence type="ECO:0000313" key="7">
    <source>
        <dbReference type="EMBL" id="EFX88150.1"/>
    </source>
</evidence>
<evidence type="ECO:0000256" key="3">
    <source>
        <dbReference type="ARBA" id="ARBA00023180"/>
    </source>
</evidence>
<keyword evidence="8" id="KW-1185">Reference proteome</keyword>
<evidence type="ECO:0000256" key="2">
    <source>
        <dbReference type="ARBA" id="ARBA00022729"/>
    </source>
</evidence>
<dbReference type="GO" id="GO:0005886">
    <property type="term" value="C:plasma membrane"/>
    <property type="evidence" value="ECO:0000318"/>
    <property type="project" value="GO_Central"/>
</dbReference>
<dbReference type="OrthoDB" id="3200163at2759"/>
<dbReference type="GO" id="GO:0009986">
    <property type="term" value="C:cell surface"/>
    <property type="evidence" value="ECO:0000318"/>
    <property type="project" value="GO_Central"/>
</dbReference>
<feature type="domain" description="Carboxylesterase type B" evidence="6">
    <location>
        <begin position="15"/>
        <end position="391"/>
    </location>
</feature>
<dbReference type="InParanoid" id="E9FXS8"/>
<name>E9FXS8_DAPPU</name>